<sequence length="233" mass="24755">MKLSLTLLASYIALTNGAAITVTKTVVVMTQYVTSTVSGTPYTISSELVSTESAVPVPSGIVVESTITAPATLTTSTTSSGPSSSATSSLSSFEAEILKEHNIKRALHGVGDLTWNSTLAKYAAQYADEADFCKVQKLIHSNGTYGENLAAGYVGGAAPVDAWYDEISLYSYSKPGFSEATGHFTQLIWKSTTNLGCAMIACDNIWRQYTICEYSSAGNVINQFEKNVLPLVS</sequence>
<dbReference type="PROSITE" id="PS01009">
    <property type="entry name" value="CRISP_1"/>
    <property type="match status" value="1"/>
</dbReference>
<feature type="domain" description="SCP" evidence="6">
    <location>
        <begin position="92"/>
        <end position="222"/>
    </location>
</feature>
<comment type="caution">
    <text evidence="7">The sequence shown here is derived from an EMBL/GenBank/DDBJ whole genome shotgun (WGS) entry which is preliminary data.</text>
</comment>
<dbReference type="InterPro" id="IPR001283">
    <property type="entry name" value="CRISP-related"/>
</dbReference>
<dbReference type="Proteomes" id="UP000092555">
    <property type="component" value="Unassembled WGS sequence"/>
</dbReference>
<protein>
    <submittedName>
        <fullName evidence="7">PR-1-like protein</fullName>
    </submittedName>
</protein>
<name>A0A1A0HHI4_9ASCO</name>
<dbReference type="InterPro" id="IPR014044">
    <property type="entry name" value="CAP_dom"/>
</dbReference>
<gene>
    <name evidence="7" type="ORF">METBIDRAFT_29816</name>
</gene>
<keyword evidence="3" id="KW-0964">Secreted</keyword>
<dbReference type="GO" id="GO:0005576">
    <property type="term" value="C:extracellular region"/>
    <property type="evidence" value="ECO:0007669"/>
    <property type="project" value="UniProtKB-SubCell"/>
</dbReference>
<keyword evidence="4 5" id="KW-0732">Signal</keyword>
<comment type="subcellular location">
    <subcellularLocation>
        <location evidence="1">Secreted</location>
    </subcellularLocation>
</comment>
<dbReference type="SMART" id="SM00198">
    <property type="entry name" value="SCP"/>
    <property type="match status" value="1"/>
</dbReference>
<keyword evidence="8" id="KW-1185">Reference proteome</keyword>
<evidence type="ECO:0000256" key="4">
    <source>
        <dbReference type="ARBA" id="ARBA00022729"/>
    </source>
</evidence>
<accession>A0A1A0HHI4</accession>
<proteinExistence type="inferred from homology"/>
<evidence type="ECO:0000256" key="5">
    <source>
        <dbReference type="SAM" id="SignalP"/>
    </source>
</evidence>
<evidence type="ECO:0000256" key="1">
    <source>
        <dbReference type="ARBA" id="ARBA00004613"/>
    </source>
</evidence>
<organism evidence="7 8">
    <name type="scientific">Metschnikowia bicuspidata var. bicuspidata NRRL YB-4993</name>
    <dbReference type="NCBI Taxonomy" id="869754"/>
    <lineage>
        <taxon>Eukaryota</taxon>
        <taxon>Fungi</taxon>
        <taxon>Dikarya</taxon>
        <taxon>Ascomycota</taxon>
        <taxon>Saccharomycotina</taxon>
        <taxon>Pichiomycetes</taxon>
        <taxon>Metschnikowiaceae</taxon>
        <taxon>Metschnikowia</taxon>
    </lineage>
</organism>
<feature type="chain" id="PRO_5008291805" evidence="5">
    <location>
        <begin position="18"/>
        <end position="233"/>
    </location>
</feature>
<dbReference type="EMBL" id="LXTC01000001">
    <property type="protein sequence ID" value="OBA23308.1"/>
    <property type="molecule type" value="Genomic_DNA"/>
</dbReference>
<evidence type="ECO:0000259" key="6">
    <source>
        <dbReference type="SMART" id="SM00198"/>
    </source>
</evidence>
<evidence type="ECO:0000256" key="3">
    <source>
        <dbReference type="ARBA" id="ARBA00022525"/>
    </source>
</evidence>
<dbReference type="FunFam" id="3.40.33.10:FF:000012">
    <property type="entry name" value="Secreted protein PRY1"/>
    <property type="match status" value="1"/>
</dbReference>
<dbReference type="OrthoDB" id="337038at2759"/>
<reference evidence="7 8" key="1">
    <citation type="submission" date="2016-05" db="EMBL/GenBank/DDBJ databases">
        <title>Comparative genomics of biotechnologically important yeasts.</title>
        <authorList>
            <consortium name="DOE Joint Genome Institute"/>
            <person name="Riley R."/>
            <person name="Haridas S."/>
            <person name="Wolfe K.H."/>
            <person name="Lopes M.R."/>
            <person name="Hittinger C.T."/>
            <person name="Goker M."/>
            <person name="Salamov A."/>
            <person name="Wisecaver J."/>
            <person name="Long T.M."/>
            <person name="Aerts A.L."/>
            <person name="Barry K."/>
            <person name="Choi C."/>
            <person name="Clum A."/>
            <person name="Coughlan A.Y."/>
            <person name="Deshpande S."/>
            <person name="Douglass A.P."/>
            <person name="Hanson S.J."/>
            <person name="Klenk H.-P."/>
            <person name="LaButti K."/>
            <person name="Lapidus A."/>
            <person name="Lindquist E."/>
            <person name="Lipzen A."/>
            <person name="Meier-kolthoff J.P."/>
            <person name="Ohm R.A."/>
            <person name="Otillar R.P."/>
            <person name="Pangilinan J."/>
            <person name="Peng Y."/>
            <person name="Rokas A."/>
            <person name="Rosa C.A."/>
            <person name="Scheuner C."/>
            <person name="Sibirny A.A."/>
            <person name="Slot J.C."/>
            <person name="Stielow J.B."/>
            <person name="Sun H."/>
            <person name="Kurtzman C.P."/>
            <person name="Blackwell M."/>
            <person name="Grigoriev I.V."/>
            <person name="Jeffries T.W."/>
        </authorList>
    </citation>
    <scope>NUCLEOTIDE SEQUENCE [LARGE SCALE GENOMIC DNA]</scope>
    <source>
        <strain evidence="7 8">NRRL YB-4993</strain>
    </source>
</reference>
<evidence type="ECO:0000313" key="7">
    <source>
        <dbReference type="EMBL" id="OBA23308.1"/>
    </source>
</evidence>
<comment type="similarity">
    <text evidence="2">Belongs to the CRISP family.</text>
</comment>
<dbReference type="RefSeq" id="XP_018713789.1">
    <property type="nucleotide sequence ID" value="XM_018855486.1"/>
</dbReference>
<dbReference type="SUPFAM" id="SSF55797">
    <property type="entry name" value="PR-1-like"/>
    <property type="match status" value="1"/>
</dbReference>
<dbReference type="PANTHER" id="PTHR10334">
    <property type="entry name" value="CYSTEINE-RICH SECRETORY PROTEIN-RELATED"/>
    <property type="match status" value="1"/>
</dbReference>
<dbReference type="STRING" id="869754.A0A1A0HHI4"/>
<dbReference type="InterPro" id="IPR035940">
    <property type="entry name" value="CAP_sf"/>
</dbReference>
<dbReference type="PRINTS" id="PR00837">
    <property type="entry name" value="V5TPXLIKE"/>
</dbReference>
<dbReference type="AlphaFoldDB" id="A0A1A0HHI4"/>
<dbReference type="InterPro" id="IPR018244">
    <property type="entry name" value="Allrgn_V5/Tpx1_CS"/>
</dbReference>
<evidence type="ECO:0000313" key="8">
    <source>
        <dbReference type="Proteomes" id="UP000092555"/>
    </source>
</evidence>
<evidence type="ECO:0000256" key="2">
    <source>
        <dbReference type="ARBA" id="ARBA00009923"/>
    </source>
</evidence>
<dbReference type="CDD" id="cd05384">
    <property type="entry name" value="CAP_PRY1-like"/>
    <property type="match status" value="1"/>
</dbReference>
<dbReference type="Pfam" id="PF00188">
    <property type="entry name" value="CAP"/>
    <property type="match status" value="1"/>
</dbReference>
<dbReference type="GeneID" id="30028462"/>
<dbReference type="Gene3D" id="3.40.33.10">
    <property type="entry name" value="CAP"/>
    <property type="match status" value="1"/>
</dbReference>
<feature type="signal peptide" evidence="5">
    <location>
        <begin position="1"/>
        <end position="17"/>
    </location>
</feature>